<keyword evidence="5 6" id="KW-0472">Membrane</keyword>
<evidence type="ECO:0000256" key="5">
    <source>
        <dbReference type="ARBA" id="ARBA00023136"/>
    </source>
</evidence>
<dbReference type="InterPro" id="IPR007156">
    <property type="entry name" value="MamQ_LemA"/>
</dbReference>
<keyword evidence="3 6" id="KW-0812">Transmembrane</keyword>
<proteinExistence type="inferred from homology"/>
<dbReference type="SUPFAM" id="SSF140478">
    <property type="entry name" value="LemA-like"/>
    <property type="match status" value="1"/>
</dbReference>
<evidence type="ECO:0000313" key="7">
    <source>
        <dbReference type="EMBL" id="HDQ88620.1"/>
    </source>
</evidence>
<protein>
    <submittedName>
        <fullName evidence="7">LemA family protein</fullName>
    </submittedName>
</protein>
<evidence type="ECO:0000256" key="1">
    <source>
        <dbReference type="ARBA" id="ARBA00004167"/>
    </source>
</evidence>
<evidence type="ECO:0000256" key="6">
    <source>
        <dbReference type="SAM" id="Phobius"/>
    </source>
</evidence>
<accession>A0A7C1HYR8</accession>
<evidence type="ECO:0000256" key="3">
    <source>
        <dbReference type="ARBA" id="ARBA00022692"/>
    </source>
</evidence>
<gene>
    <name evidence="7" type="ORF">ENN92_00505</name>
</gene>
<dbReference type="GO" id="GO:0016020">
    <property type="term" value="C:membrane"/>
    <property type="evidence" value="ECO:0007669"/>
    <property type="project" value="UniProtKB-SubCell"/>
</dbReference>
<dbReference type="InterPro" id="IPR023353">
    <property type="entry name" value="LemA-like_dom_sf"/>
</dbReference>
<comment type="caution">
    <text evidence="7">The sequence shown here is derived from an EMBL/GenBank/DDBJ whole genome shotgun (WGS) entry which is preliminary data.</text>
</comment>
<dbReference type="PANTHER" id="PTHR34478:SF2">
    <property type="entry name" value="MEMBRANE PROTEIN"/>
    <property type="match status" value="1"/>
</dbReference>
<comment type="subcellular location">
    <subcellularLocation>
        <location evidence="1">Membrane</location>
        <topology evidence="1">Single-pass membrane protein</topology>
    </subcellularLocation>
</comment>
<evidence type="ECO:0000256" key="4">
    <source>
        <dbReference type="ARBA" id="ARBA00022989"/>
    </source>
</evidence>
<dbReference type="Gene3D" id="1.20.1440.20">
    <property type="entry name" value="LemA-like domain"/>
    <property type="match status" value="1"/>
</dbReference>
<reference evidence="7" key="1">
    <citation type="journal article" date="2020" name="mSystems">
        <title>Genome- and Community-Level Interaction Insights into Carbon Utilization and Element Cycling Functions of Hydrothermarchaeota in Hydrothermal Sediment.</title>
        <authorList>
            <person name="Zhou Z."/>
            <person name="Liu Y."/>
            <person name="Xu W."/>
            <person name="Pan J."/>
            <person name="Luo Z.H."/>
            <person name="Li M."/>
        </authorList>
    </citation>
    <scope>NUCLEOTIDE SEQUENCE [LARGE SCALE GENOMIC DNA]</scope>
    <source>
        <strain evidence="7">SpSt-1219</strain>
    </source>
</reference>
<comment type="similarity">
    <text evidence="2">Belongs to the LemA family.</text>
</comment>
<dbReference type="AlphaFoldDB" id="A0A7C1HYR8"/>
<dbReference type="PANTHER" id="PTHR34478">
    <property type="entry name" value="PROTEIN LEMA"/>
    <property type="match status" value="1"/>
</dbReference>
<name>A0A7C1HYR8_UNCKA</name>
<evidence type="ECO:0000256" key="2">
    <source>
        <dbReference type="ARBA" id="ARBA00008854"/>
    </source>
</evidence>
<organism evidence="7">
    <name type="scientific">candidate division WWE3 bacterium</name>
    <dbReference type="NCBI Taxonomy" id="2053526"/>
    <lineage>
        <taxon>Bacteria</taxon>
        <taxon>Katanobacteria</taxon>
    </lineage>
</organism>
<sequence length="187" mass="21195">MQLLPIILVLAVLVAFYFVGVYNKLAKLVVRIDEAWSQIDVQLKRRIDLIPNLVETVKGYASHEKEVFQKVTEARSALMNAGTVDEKGQADQMLTGALKSLFAVAEAYPELKAQEGFINLQKEISDTEDKVAYSRQFYNSIVRDFNSMLAVFPTNLVGQMFGYKTKPFFEANEEERKSVKVDFGQQN</sequence>
<keyword evidence="4 6" id="KW-1133">Transmembrane helix</keyword>
<dbReference type="EMBL" id="DSDM01000028">
    <property type="protein sequence ID" value="HDQ88620.1"/>
    <property type="molecule type" value="Genomic_DNA"/>
</dbReference>
<feature type="transmembrane region" description="Helical" evidence="6">
    <location>
        <begin position="6"/>
        <end position="22"/>
    </location>
</feature>
<dbReference type="Pfam" id="PF04011">
    <property type="entry name" value="LemA"/>
    <property type="match status" value="1"/>
</dbReference>
<dbReference type="Proteomes" id="UP000886066">
    <property type="component" value="Unassembled WGS sequence"/>
</dbReference>